<dbReference type="FunFam" id="1.25.40.10:FF:000693">
    <property type="entry name" value="Tetratricopeptide repeat domain 30A"/>
    <property type="match status" value="1"/>
</dbReference>
<dbReference type="VEuPathDB" id="VectorBase:MDOA010192"/>
<evidence type="ECO:0000313" key="10">
    <source>
        <dbReference type="EnsemblMetazoa" id="MDOA010192-PA"/>
    </source>
</evidence>
<evidence type="ECO:0000256" key="6">
    <source>
        <dbReference type="ARBA" id="ARBA00023069"/>
    </source>
</evidence>
<dbReference type="GO" id="GO:0120170">
    <property type="term" value="F:intraciliary transport particle B binding"/>
    <property type="evidence" value="ECO:0007669"/>
    <property type="project" value="TreeGrafter"/>
</dbReference>
<comment type="function">
    <text evidence="9">Required for polyglutamylation of axonemal tubulin. Plays a role in anterograde intraflagellar transport (IFT), the process by which cilia precursors are transported from the base of the cilium to the site of their incorporation at the tip.</text>
</comment>
<dbReference type="Gene3D" id="1.25.40.10">
    <property type="entry name" value="Tetratricopeptide repeat domain"/>
    <property type="match status" value="3"/>
</dbReference>
<evidence type="ECO:0000256" key="5">
    <source>
        <dbReference type="ARBA" id="ARBA00022803"/>
    </source>
</evidence>
<dbReference type="STRING" id="7370.A0A1I8N079"/>
<sequence length="623" mass="69408">MLHQGIILREGHITRTIYNLIKDKRYEDVIECIINLGEAANTRAGLSTLGYCYYHAQKYEEAATCYEQLCNLVPKVAKYKFYYAQSLYQAGIFVDALKVLKQISDNVELKEQCLQLQSAILYSSEDYAGAQSVLNQRSGGTAETLNDEGCLLYQADQYDSAVQRFSTALQVGGFNPLIAYNLALSHFRKKEKTQAIDYTAEIVERGIRNHPELGIGAQIDTDGSALDAARDALLDLPPRAESELDPVTLHNMALTDPQGPVAGLRKLAFLLDLGPPACPKETFANILLICCKHELYETAADILAEHTDLTYKYLSQYLYELLDALITAQASAESAEKKLGTLASSLAGKLRSLAAKVQEVRSTTDQNALRTALKDYENALELYLPVVMARAWISWRDDDFVGAEREFRSSAEFCSENPIWRLNAGHVLFMQGDKYKEAAAFYEPIVRQHGDDIMSVSAAVLANLCVSYIMTFQNEEAEELMRKVEKAEELKGNLGKQYHHLCIVNLVVGTLYCAKSNYEFGLSRIAHALENGSGARLYADTWLHVKRCILGLLTGMAKQNIILAYPSVQEVMSFLKSCEVNGIFTPANIYSASDEVPAEPLTIGLEARKLRLLLLKLSEYEND</sequence>
<comment type="similarity">
    <text evidence="2 9">Belongs to the TTC30/dfy-1/fleer family.</text>
</comment>
<dbReference type="eggNOG" id="KOG4340">
    <property type="taxonomic scope" value="Eukaryota"/>
</dbReference>
<dbReference type="InterPro" id="IPR013105">
    <property type="entry name" value="TPR_2"/>
</dbReference>
<evidence type="ECO:0000256" key="1">
    <source>
        <dbReference type="ARBA" id="ARBA00004138"/>
    </source>
</evidence>
<dbReference type="SMART" id="SM00028">
    <property type="entry name" value="TPR"/>
    <property type="match status" value="3"/>
</dbReference>
<dbReference type="GO" id="GO:0030992">
    <property type="term" value="C:intraciliary transport particle B"/>
    <property type="evidence" value="ECO:0007669"/>
    <property type="project" value="TreeGrafter"/>
</dbReference>
<keyword evidence="4 9" id="KW-0970">Cilium biogenesis/degradation</keyword>
<dbReference type="PANTHER" id="PTHR20931">
    <property type="entry name" value="TETRATRICOPEPTIDE REPEAT PROTEIN 30"/>
    <property type="match status" value="1"/>
</dbReference>
<name>A0A1I8N079_MUSDO</name>
<proteinExistence type="inferred from homology"/>
<dbReference type="AlphaFoldDB" id="A0A1I8N079"/>
<comment type="subcellular location">
    <subcellularLocation>
        <location evidence="1 9">Cell projection</location>
        <location evidence="1 9">Cilium</location>
    </subcellularLocation>
</comment>
<dbReference type="InterPro" id="IPR019734">
    <property type="entry name" value="TPR_rpt"/>
</dbReference>
<evidence type="ECO:0000256" key="2">
    <source>
        <dbReference type="ARBA" id="ARBA00009522"/>
    </source>
</evidence>
<evidence type="ECO:0000256" key="4">
    <source>
        <dbReference type="ARBA" id="ARBA00022794"/>
    </source>
</evidence>
<accession>A0A1I8N079</accession>
<dbReference type="PANTHER" id="PTHR20931:SF0">
    <property type="entry name" value="TETRATRICOPEPTIDE REPEAT PROTEIN 30"/>
    <property type="match status" value="1"/>
</dbReference>
<keyword evidence="3" id="KW-0677">Repeat</keyword>
<evidence type="ECO:0000256" key="7">
    <source>
        <dbReference type="ARBA" id="ARBA00023273"/>
    </source>
</evidence>
<evidence type="ECO:0000256" key="8">
    <source>
        <dbReference type="ARBA" id="ARBA00059870"/>
    </source>
</evidence>
<dbReference type="EnsemblMetazoa" id="MDOA010192-RA">
    <property type="protein sequence ID" value="MDOA010192-PA"/>
    <property type="gene ID" value="MDOA010192"/>
</dbReference>
<keyword evidence="5 9" id="KW-0802">TPR repeat</keyword>
<protein>
    <recommendedName>
        <fullName evidence="9">Tetratricopeptide repeat protein 30</fullName>
    </recommendedName>
</protein>
<evidence type="ECO:0000256" key="9">
    <source>
        <dbReference type="RuleBase" id="RU367070"/>
    </source>
</evidence>
<dbReference type="GO" id="GO:0042073">
    <property type="term" value="P:intraciliary transport"/>
    <property type="evidence" value="ECO:0007669"/>
    <property type="project" value="UniProtKB-UniRule"/>
</dbReference>
<dbReference type="Pfam" id="PF13432">
    <property type="entry name" value="TPR_16"/>
    <property type="match status" value="1"/>
</dbReference>
<dbReference type="SUPFAM" id="SSF48452">
    <property type="entry name" value="TPR-like"/>
    <property type="match status" value="2"/>
</dbReference>
<evidence type="ECO:0000256" key="3">
    <source>
        <dbReference type="ARBA" id="ARBA00022737"/>
    </source>
</evidence>
<keyword evidence="6 9" id="KW-0969">Cilium</keyword>
<reference evidence="10" key="1">
    <citation type="submission" date="2020-05" db="UniProtKB">
        <authorList>
            <consortium name="EnsemblMetazoa"/>
        </authorList>
    </citation>
    <scope>IDENTIFICATION</scope>
    <source>
        <strain evidence="10">Aabys</strain>
    </source>
</reference>
<dbReference type="InterPro" id="IPR039941">
    <property type="entry name" value="TT30"/>
</dbReference>
<dbReference type="FunFam" id="1.25.40.10:FF:000623">
    <property type="entry name" value="Tetratricopeptide repeat protein 30 homolog"/>
    <property type="match status" value="1"/>
</dbReference>
<dbReference type="VEuPathDB" id="VectorBase:MDOMA2_013394"/>
<dbReference type="GO" id="GO:0005879">
    <property type="term" value="C:axonemal microtubule"/>
    <property type="evidence" value="ECO:0007669"/>
    <property type="project" value="UniProtKB-UniRule"/>
</dbReference>
<dbReference type="Pfam" id="PF07719">
    <property type="entry name" value="TPR_2"/>
    <property type="match status" value="1"/>
</dbReference>
<organism evidence="10">
    <name type="scientific">Musca domestica</name>
    <name type="common">House fly</name>
    <dbReference type="NCBI Taxonomy" id="7370"/>
    <lineage>
        <taxon>Eukaryota</taxon>
        <taxon>Metazoa</taxon>
        <taxon>Ecdysozoa</taxon>
        <taxon>Arthropoda</taxon>
        <taxon>Hexapoda</taxon>
        <taxon>Insecta</taxon>
        <taxon>Pterygota</taxon>
        <taxon>Neoptera</taxon>
        <taxon>Endopterygota</taxon>
        <taxon>Diptera</taxon>
        <taxon>Brachycera</taxon>
        <taxon>Muscomorpha</taxon>
        <taxon>Muscoidea</taxon>
        <taxon>Muscidae</taxon>
        <taxon>Musca</taxon>
    </lineage>
</organism>
<dbReference type="InterPro" id="IPR011990">
    <property type="entry name" value="TPR-like_helical_dom_sf"/>
</dbReference>
<keyword evidence="7 9" id="KW-0966">Cell projection</keyword>
<comment type="function">
    <text evidence="8">Required for polyglutamylation of axonemal tubulin in sensory cilia. Plays a role in anterograde intraflagellar transport (IFT), the process by which cilia precursors are transported from the base of the cilium to the site of their incorporation at the tip.</text>
</comment>